<organism evidence="2">
    <name type="scientific">Candidatus Kentrum sp. DK</name>
    <dbReference type="NCBI Taxonomy" id="2126562"/>
    <lineage>
        <taxon>Bacteria</taxon>
        <taxon>Pseudomonadati</taxon>
        <taxon>Pseudomonadota</taxon>
        <taxon>Gammaproteobacteria</taxon>
        <taxon>Candidatus Kentrum</taxon>
    </lineage>
</organism>
<dbReference type="SUPFAM" id="SSF51182">
    <property type="entry name" value="RmlC-like cupins"/>
    <property type="match status" value="1"/>
</dbReference>
<keyword evidence="1" id="KW-0732">Signal</keyword>
<evidence type="ECO:0000313" key="2">
    <source>
        <dbReference type="EMBL" id="VFJ47681.1"/>
    </source>
</evidence>
<dbReference type="InterPro" id="IPR014710">
    <property type="entry name" value="RmlC-like_jellyroll"/>
</dbReference>
<dbReference type="CDD" id="cd02236">
    <property type="entry name" value="cupin_CV2614-like"/>
    <property type="match status" value="1"/>
</dbReference>
<dbReference type="Gene3D" id="2.60.120.10">
    <property type="entry name" value="Jelly Rolls"/>
    <property type="match status" value="1"/>
</dbReference>
<feature type="signal peptide" evidence="1">
    <location>
        <begin position="1"/>
        <end position="22"/>
    </location>
</feature>
<feature type="chain" id="PRO_5019518752" description="Cupin domain-containing protein" evidence="1">
    <location>
        <begin position="23"/>
        <end position="156"/>
    </location>
</feature>
<sequence length="156" mass="16761">MRYPAIATILIGALLLANPTRADDGISVIELARGSVGLNGAPFRYPDGKPEITVKKFVINPREGEKVTLAEHCHPNPAGVYIRKGGLTVTDASGSWTFREGDGIIDIMNVWHDAEFSEPTELIVFYAGAVDMPLSVKKGSDSELVKRCSHGLAGNL</sequence>
<proteinExistence type="predicted"/>
<protein>
    <recommendedName>
        <fullName evidence="3">Cupin domain-containing protein</fullName>
    </recommendedName>
</protein>
<evidence type="ECO:0000256" key="1">
    <source>
        <dbReference type="SAM" id="SignalP"/>
    </source>
</evidence>
<dbReference type="AlphaFoldDB" id="A0A450S782"/>
<accession>A0A450S782</accession>
<evidence type="ECO:0008006" key="3">
    <source>
        <dbReference type="Google" id="ProtNLM"/>
    </source>
</evidence>
<reference evidence="2" key="1">
    <citation type="submission" date="2019-02" db="EMBL/GenBank/DDBJ databases">
        <authorList>
            <person name="Gruber-Vodicka R. H."/>
            <person name="Seah K. B. B."/>
        </authorList>
    </citation>
    <scope>NUCLEOTIDE SEQUENCE</scope>
    <source>
        <strain evidence="2">BECK_DK161</strain>
    </source>
</reference>
<gene>
    <name evidence="2" type="ORF">BECKDK2373C_GA0170839_10194</name>
</gene>
<dbReference type="InterPro" id="IPR011051">
    <property type="entry name" value="RmlC_Cupin_sf"/>
</dbReference>
<name>A0A450S782_9GAMM</name>
<dbReference type="EMBL" id="CAADEY010000019">
    <property type="protein sequence ID" value="VFJ47681.1"/>
    <property type="molecule type" value="Genomic_DNA"/>
</dbReference>